<reference evidence="1 2" key="1">
    <citation type="submission" date="2018-06" db="EMBL/GenBank/DDBJ databases">
        <title>Comparative genomics reveals the genomic features of Rhizophagus irregularis, R. cerebriforme, R. diaphanum and Gigaspora rosea, and their symbiotic lifestyle signature.</title>
        <authorList>
            <person name="Morin E."/>
            <person name="San Clemente H."/>
            <person name="Chen E.C.H."/>
            <person name="De La Providencia I."/>
            <person name="Hainaut M."/>
            <person name="Kuo A."/>
            <person name="Kohler A."/>
            <person name="Murat C."/>
            <person name="Tang N."/>
            <person name="Roy S."/>
            <person name="Loubradou J."/>
            <person name="Henrissat B."/>
            <person name="Grigoriev I.V."/>
            <person name="Corradi N."/>
            <person name="Roux C."/>
            <person name="Martin F.M."/>
        </authorList>
    </citation>
    <scope>NUCLEOTIDE SEQUENCE [LARGE SCALE GENOMIC DNA]</scope>
    <source>
        <strain evidence="1 2">DAOM 227022</strain>
    </source>
</reference>
<dbReference type="EMBL" id="QKYT01000755">
    <property type="protein sequence ID" value="RIA81711.1"/>
    <property type="molecule type" value="Genomic_DNA"/>
</dbReference>
<name>A0A397SG23_9GLOM</name>
<keyword evidence="2" id="KW-1185">Reference proteome</keyword>
<evidence type="ECO:0000313" key="1">
    <source>
        <dbReference type="EMBL" id="RIA81711.1"/>
    </source>
</evidence>
<accession>A0A397SG23</accession>
<dbReference type="AlphaFoldDB" id="A0A397SG23"/>
<dbReference type="Proteomes" id="UP000265703">
    <property type="component" value="Unassembled WGS sequence"/>
</dbReference>
<sequence>MKVVLQDPSPDLSVTIVTTHTSNPPINDIINSQELDTPPPLMSCSVQKRLDSLEHKCQKEAEALQRCKAFYLCIKTTNHSYNYHLPPLFSMLNASVSHTHRKDFVEEISEEAYKLYRITTNHDTAGYTNYLYDLTNILSEWQTIIHAIRTNIPILHKDAKELKRWNNIYNPKNPSLKTLTRRFKELKHDLQESPMNGYEVFRAHSTKRPSISLDSQALKRPRLLLE</sequence>
<organism evidence="1 2">
    <name type="scientific">Glomus cerebriforme</name>
    <dbReference type="NCBI Taxonomy" id="658196"/>
    <lineage>
        <taxon>Eukaryota</taxon>
        <taxon>Fungi</taxon>
        <taxon>Fungi incertae sedis</taxon>
        <taxon>Mucoromycota</taxon>
        <taxon>Glomeromycotina</taxon>
        <taxon>Glomeromycetes</taxon>
        <taxon>Glomerales</taxon>
        <taxon>Glomeraceae</taxon>
        <taxon>Glomus</taxon>
    </lineage>
</organism>
<comment type="caution">
    <text evidence="1">The sequence shown here is derived from an EMBL/GenBank/DDBJ whole genome shotgun (WGS) entry which is preliminary data.</text>
</comment>
<protein>
    <submittedName>
        <fullName evidence="1">Uncharacterized protein</fullName>
    </submittedName>
</protein>
<gene>
    <name evidence="1" type="ORF">C1645_744309</name>
</gene>
<proteinExistence type="predicted"/>
<evidence type="ECO:0000313" key="2">
    <source>
        <dbReference type="Proteomes" id="UP000265703"/>
    </source>
</evidence>